<dbReference type="Proteomes" id="UP000006512">
    <property type="component" value="Unassembled WGS sequence"/>
</dbReference>
<dbReference type="ESTHER" id="9caul-f4qqu7">
    <property type="family name" value="Duf_3089"/>
</dbReference>
<name>F4QQU7_9CAUL</name>
<proteinExistence type="predicted"/>
<evidence type="ECO:0008006" key="4">
    <source>
        <dbReference type="Google" id="ProtNLM"/>
    </source>
</evidence>
<keyword evidence="1" id="KW-0812">Transmembrane</keyword>
<dbReference type="InterPro" id="IPR021440">
    <property type="entry name" value="DUF3089"/>
</dbReference>
<gene>
    <name evidence="2" type="ORF">ABI_36090</name>
</gene>
<keyword evidence="1" id="KW-0472">Membrane</keyword>
<keyword evidence="1" id="KW-1133">Transmembrane helix</keyword>
<dbReference type="STRING" id="715226.ABI_36090"/>
<keyword evidence="3" id="KW-1185">Reference proteome</keyword>
<dbReference type="HOGENOM" id="CLU_054175_0_0_5"/>
<dbReference type="EMBL" id="GL883079">
    <property type="protein sequence ID" value="EGF90584.1"/>
    <property type="molecule type" value="Genomic_DNA"/>
</dbReference>
<feature type="transmembrane region" description="Helical" evidence="1">
    <location>
        <begin position="12"/>
        <end position="30"/>
    </location>
</feature>
<dbReference type="OrthoDB" id="9794645at2"/>
<evidence type="ECO:0000313" key="2">
    <source>
        <dbReference type="EMBL" id="EGF90584.1"/>
    </source>
</evidence>
<dbReference type="eggNOG" id="COG2267">
    <property type="taxonomic scope" value="Bacteria"/>
</dbReference>
<reference evidence="3" key="1">
    <citation type="submission" date="2011-03" db="EMBL/GenBank/DDBJ databases">
        <title>Draft genome sequence of Brevundimonas diminuta.</title>
        <authorList>
            <person name="Brown P.J.B."/>
            <person name="Buechlein A."/>
            <person name="Hemmerich C."/>
            <person name="Brun Y.V."/>
        </authorList>
    </citation>
    <scope>NUCLEOTIDE SEQUENCE [LARGE SCALE GENOMIC DNA]</scope>
    <source>
        <strain evidence="3">C19</strain>
    </source>
</reference>
<evidence type="ECO:0000256" key="1">
    <source>
        <dbReference type="SAM" id="Phobius"/>
    </source>
</evidence>
<dbReference type="AlphaFoldDB" id="F4QQU7"/>
<protein>
    <recommendedName>
        <fullName evidence="4">DUF3089 domain-containing protein</fullName>
    </recommendedName>
</protein>
<dbReference type="Pfam" id="PF11288">
    <property type="entry name" value="DUF3089"/>
    <property type="match status" value="1"/>
</dbReference>
<accession>F4QQU7</accession>
<sequence length="371" mass="41803">MWTQILKKRRLSLVIGALIGAFVTLTWMYLQNDIHRNYLDPKIPFQVYSPPRAPDYAKPAAWYLNPQIAGYYADPRKVDVFFVHGTTFNGGRDWLGRIDSKGIDEDVHRIHLPNYAAPFSIMGNVYAPKYRQASLYTQLTLREDAREARQFAYRDVEAAFRVFLTKRKGGRGFVVVGVEQGGLMAERLLRDVVASDPELKSQLVAAYLLEVSVPERQFGTEGLFFPACLSRSQVGCALSYLSVEANRPDKALQRQQKAVYWEGDRLEPLNAQKAICVNPILGGVSEEAAEAKISLGATNATGLEWGVEPALIPRKVAARCVRGVLVVDKPGSPSFNDAGTWEDRRKVNFYNLFYGDLQEDFQVRWTAFRNV</sequence>
<evidence type="ECO:0000313" key="3">
    <source>
        <dbReference type="Proteomes" id="UP000006512"/>
    </source>
</evidence>
<organism evidence="2 3">
    <name type="scientific">Asticcacaulis biprosthecium C19</name>
    <dbReference type="NCBI Taxonomy" id="715226"/>
    <lineage>
        <taxon>Bacteria</taxon>
        <taxon>Pseudomonadati</taxon>
        <taxon>Pseudomonadota</taxon>
        <taxon>Alphaproteobacteria</taxon>
        <taxon>Caulobacterales</taxon>
        <taxon>Caulobacteraceae</taxon>
        <taxon>Asticcacaulis</taxon>
    </lineage>
</organism>